<dbReference type="SUPFAM" id="SSF53649">
    <property type="entry name" value="Alkaline phosphatase-like"/>
    <property type="match status" value="1"/>
</dbReference>
<dbReference type="InterPro" id="IPR050738">
    <property type="entry name" value="Sulfatase"/>
</dbReference>
<dbReference type="GO" id="GO:0004065">
    <property type="term" value="F:arylsulfatase activity"/>
    <property type="evidence" value="ECO:0007669"/>
    <property type="project" value="TreeGrafter"/>
</dbReference>
<dbReference type="InterPro" id="IPR017850">
    <property type="entry name" value="Alkaline_phosphatase_core_sf"/>
</dbReference>
<dbReference type="GO" id="GO:0046872">
    <property type="term" value="F:metal ion binding"/>
    <property type="evidence" value="ECO:0007669"/>
    <property type="project" value="UniProtKB-KW"/>
</dbReference>
<evidence type="ECO:0000256" key="1">
    <source>
        <dbReference type="ARBA" id="ARBA00008779"/>
    </source>
</evidence>
<dbReference type="Gene3D" id="3.40.720.10">
    <property type="entry name" value="Alkaline Phosphatase, subunit A"/>
    <property type="match status" value="1"/>
</dbReference>
<dbReference type="RefSeq" id="WP_231920322.1">
    <property type="nucleotide sequence ID" value="NZ_LT629772.1"/>
</dbReference>
<keyword evidence="7" id="KW-1185">Reference proteome</keyword>
<dbReference type="Proteomes" id="UP000199103">
    <property type="component" value="Chromosome I"/>
</dbReference>
<comment type="similarity">
    <text evidence="1">Belongs to the sulfatase family.</text>
</comment>
<dbReference type="InterPro" id="IPR000917">
    <property type="entry name" value="Sulfatase_N"/>
</dbReference>
<dbReference type="PANTHER" id="PTHR42693:SF53">
    <property type="entry name" value="ENDO-4-O-SULFATASE"/>
    <property type="match status" value="1"/>
</dbReference>
<keyword evidence="4" id="KW-0106">Calcium</keyword>
<evidence type="ECO:0000259" key="5">
    <source>
        <dbReference type="Pfam" id="PF00884"/>
    </source>
</evidence>
<dbReference type="AlphaFoldDB" id="A0A1H1U4Q9"/>
<dbReference type="PROSITE" id="PS00523">
    <property type="entry name" value="SULFATASE_1"/>
    <property type="match status" value="1"/>
</dbReference>
<gene>
    <name evidence="6" type="ORF">SAMN04489812_2634</name>
</gene>
<evidence type="ECO:0000313" key="7">
    <source>
        <dbReference type="Proteomes" id="UP000199103"/>
    </source>
</evidence>
<accession>A0A1H1U4Q9</accession>
<protein>
    <submittedName>
        <fullName evidence="6">Arylsulfatase A</fullName>
    </submittedName>
</protein>
<evidence type="ECO:0000313" key="6">
    <source>
        <dbReference type="EMBL" id="SDS67323.1"/>
    </source>
</evidence>
<dbReference type="STRING" id="630515.SAMN04489812_2634"/>
<name>A0A1H1U4Q9_9ACTN</name>
<dbReference type="InterPro" id="IPR024607">
    <property type="entry name" value="Sulfatase_CS"/>
</dbReference>
<evidence type="ECO:0000256" key="2">
    <source>
        <dbReference type="ARBA" id="ARBA00022723"/>
    </source>
</evidence>
<dbReference type="EMBL" id="LT629772">
    <property type="protein sequence ID" value="SDS67323.1"/>
    <property type="molecule type" value="Genomic_DNA"/>
</dbReference>
<evidence type="ECO:0000256" key="4">
    <source>
        <dbReference type="ARBA" id="ARBA00022837"/>
    </source>
</evidence>
<evidence type="ECO:0000256" key="3">
    <source>
        <dbReference type="ARBA" id="ARBA00022801"/>
    </source>
</evidence>
<sequence>MTNQESTAEMASRHVDRPNIVMIIADDQGAWALGAAGNTEIHTPQLDALAASGTRFSNFYCTSPVCSPARATLLTGQPPSRHGVHDWISGRHVGADGVDYLHDQPIITDRLSEDGYRCGLSGKWHLGANDQPRKGFVHWYAHQTGGGPYYDAPVVRDGELTEQPGYLTEAIADDAIGFITAEAGRPDPFWLSVNFTAPHAPWKDNHPEEFTRLYQDCAFDSCPQEDDHPWTRYTDGGWPIGREPDVRQSLIGYFAAITAMDHQIGRIVAALEEQQLRSNTVIIFVGDNGYSCGQHGIWGKGNGTYPLNMYDEAVRVPAIISRPGHIPVQVRDDLLSGYDVAPTLLQLAGLPADGLGAGPGRSFGDLLDGSERPTERVVVFDEYGASRMLRTREWKYVARRGDEPDELYDLITDPGERTNLVAEETHAATVTALAGELTDWFDRYADPARDGSKLEVTGLGQTDPIA</sequence>
<proteinExistence type="inferred from homology"/>
<reference evidence="6 7" key="1">
    <citation type="submission" date="2016-10" db="EMBL/GenBank/DDBJ databases">
        <authorList>
            <person name="de Groot N.N."/>
        </authorList>
    </citation>
    <scope>NUCLEOTIDE SEQUENCE [LARGE SCALE GENOMIC DNA]</scope>
    <source>
        <strain evidence="6 7">DSM 21800</strain>
    </source>
</reference>
<dbReference type="Pfam" id="PF00884">
    <property type="entry name" value="Sulfatase"/>
    <property type="match status" value="1"/>
</dbReference>
<feature type="domain" description="Sulfatase N-terminal" evidence="5">
    <location>
        <begin position="18"/>
        <end position="349"/>
    </location>
</feature>
<keyword evidence="3" id="KW-0378">Hydrolase</keyword>
<dbReference type="PANTHER" id="PTHR42693">
    <property type="entry name" value="ARYLSULFATASE FAMILY MEMBER"/>
    <property type="match status" value="1"/>
</dbReference>
<keyword evidence="2" id="KW-0479">Metal-binding</keyword>
<organism evidence="6 7">
    <name type="scientific">Microlunatus soli</name>
    <dbReference type="NCBI Taxonomy" id="630515"/>
    <lineage>
        <taxon>Bacteria</taxon>
        <taxon>Bacillati</taxon>
        <taxon>Actinomycetota</taxon>
        <taxon>Actinomycetes</taxon>
        <taxon>Propionibacteriales</taxon>
        <taxon>Propionibacteriaceae</taxon>
        <taxon>Microlunatus</taxon>
    </lineage>
</organism>